<keyword evidence="2" id="KW-1185">Reference proteome</keyword>
<accession>A0A016T7T5</accession>
<evidence type="ECO:0000313" key="2">
    <source>
        <dbReference type="Proteomes" id="UP000024635"/>
    </source>
</evidence>
<evidence type="ECO:0000313" key="1">
    <source>
        <dbReference type="EMBL" id="EYB98737.1"/>
    </source>
</evidence>
<comment type="caution">
    <text evidence="1">The sequence shown here is derived from an EMBL/GenBank/DDBJ whole genome shotgun (WGS) entry which is preliminary data.</text>
</comment>
<proteinExistence type="predicted"/>
<reference evidence="2" key="1">
    <citation type="journal article" date="2015" name="Nat. Genet.">
        <title>The genome and transcriptome of the zoonotic hookworm Ancylostoma ceylanicum identify infection-specific gene families.</title>
        <authorList>
            <person name="Schwarz E.M."/>
            <person name="Hu Y."/>
            <person name="Antoshechkin I."/>
            <person name="Miller M.M."/>
            <person name="Sternberg P.W."/>
            <person name="Aroian R.V."/>
        </authorList>
    </citation>
    <scope>NUCLEOTIDE SEQUENCE</scope>
    <source>
        <strain evidence="2">HY135</strain>
    </source>
</reference>
<organism evidence="1 2">
    <name type="scientific">Ancylostoma ceylanicum</name>
    <dbReference type="NCBI Taxonomy" id="53326"/>
    <lineage>
        <taxon>Eukaryota</taxon>
        <taxon>Metazoa</taxon>
        <taxon>Ecdysozoa</taxon>
        <taxon>Nematoda</taxon>
        <taxon>Chromadorea</taxon>
        <taxon>Rhabditida</taxon>
        <taxon>Rhabditina</taxon>
        <taxon>Rhabditomorpha</taxon>
        <taxon>Strongyloidea</taxon>
        <taxon>Ancylostomatidae</taxon>
        <taxon>Ancylostomatinae</taxon>
        <taxon>Ancylostoma</taxon>
    </lineage>
</organism>
<protein>
    <submittedName>
        <fullName evidence="1">Uncharacterized protein</fullName>
    </submittedName>
</protein>
<sequence length="88" mass="10106">MTILIYRLYRFFHLCLGKIEDTSSAIPQCAEHEYDTIVSDCTDLSILSIFRYCAKRDGNESTRVLKYADETTGVNKTPEWGRVCHPVV</sequence>
<dbReference type="EMBL" id="JARK01001464">
    <property type="protein sequence ID" value="EYB98737.1"/>
    <property type="molecule type" value="Genomic_DNA"/>
</dbReference>
<gene>
    <name evidence="1" type="primary">Acey_s0128.g1421</name>
    <name evidence="1" type="ORF">Y032_0128g1421</name>
</gene>
<dbReference type="Proteomes" id="UP000024635">
    <property type="component" value="Unassembled WGS sequence"/>
</dbReference>
<dbReference type="AlphaFoldDB" id="A0A016T7T5"/>
<name>A0A016T7T5_9BILA</name>